<dbReference type="PANTHER" id="PTHR40392:SF1">
    <property type="entry name" value="2-PHOSPHO-L-LACTATE GUANYLYLTRANSFERASE"/>
    <property type="match status" value="1"/>
</dbReference>
<evidence type="ECO:0000313" key="7">
    <source>
        <dbReference type="Proteomes" id="UP000225548"/>
    </source>
</evidence>
<dbReference type="SUPFAM" id="SSF53448">
    <property type="entry name" value="Nucleotide-diphospho-sugar transferases"/>
    <property type="match status" value="1"/>
</dbReference>
<evidence type="ECO:0000256" key="4">
    <source>
        <dbReference type="ARBA" id="ARBA00023134"/>
    </source>
</evidence>
<keyword evidence="2 5" id="KW-0548">Nucleotidyltransferase</keyword>
<evidence type="ECO:0000256" key="1">
    <source>
        <dbReference type="ARBA" id="ARBA00022679"/>
    </source>
</evidence>
<dbReference type="EC" id="2.7.7.105" evidence="5"/>
<name>A0A2A9E5E0_9MICO</name>
<dbReference type="PANTHER" id="PTHR40392">
    <property type="entry name" value="2-PHOSPHO-L-LACTATE GUANYLYLTRANSFERASE"/>
    <property type="match status" value="1"/>
</dbReference>
<proteinExistence type="inferred from homology"/>
<accession>A0A2A9E5E0</accession>
<dbReference type="UniPathway" id="UPA00071"/>
<dbReference type="GO" id="GO:0052645">
    <property type="term" value="P:F420-0 metabolic process"/>
    <property type="evidence" value="ECO:0007669"/>
    <property type="project" value="UniProtKB-UniRule"/>
</dbReference>
<evidence type="ECO:0000256" key="2">
    <source>
        <dbReference type="ARBA" id="ARBA00022695"/>
    </source>
</evidence>
<dbReference type="Proteomes" id="UP000225548">
    <property type="component" value="Unassembled WGS sequence"/>
</dbReference>
<dbReference type="OrthoDB" id="5144578at2"/>
<dbReference type="Gene3D" id="3.90.550.10">
    <property type="entry name" value="Spore Coat Polysaccharide Biosynthesis Protein SpsA, Chain A"/>
    <property type="match status" value="1"/>
</dbReference>
<dbReference type="HAMAP" id="MF_02114">
    <property type="entry name" value="CofC"/>
    <property type="match status" value="1"/>
</dbReference>
<reference evidence="6 7" key="1">
    <citation type="submission" date="2017-10" db="EMBL/GenBank/DDBJ databases">
        <title>Sequencing the genomes of 1000 actinobacteria strains.</title>
        <authorList>
            <person name="Klenk H.-P."/>
        </authorList>
    </citation>
    <scope>NUCLEOTIDE SEQUENCE [LARGE SCALE GENOMIC DNA]</scope>
    <source>
        <strain evidence="6 7">DSM 18966</strain>
    </source>
</reference>
<keyword evidence="4 5" id="KW-0342">GTP-binding</keyword>
<keyword evidence="7" id="KW-1185">Reference proteome</keyword>
<comment type="caution">
    <text evidence="6">The sequence shown here is derived from an EMBL/GenBank/DDBJ whole genome shotgun (WGS) entry which is preliminary data.</text>
</comment>
<dbReference type="NCBIfam" id="TIGR03552">
    <property type="entry name" value="F420_cofC"/>
    <property type="match status" value="1"/>
</dbReference>
<dbReference type="EMBL" id="PDJG01000001">
    <property type="protein sequence ID" value="PFG33585.1"/>
    <property type="molecule type" value="Genomic_DNA"/>
</dbReference>
<feature type="binding site" evidence="5">
    <location>
        <position position="147"/>
    </location>
    <ligand>
        <name>phosphoenolpyruvate</name>
        <dbReference type="ChEBI" id="CHEBI:58702"/>
    </ligand>
</feature>
<keyword evidence="1 5" id="KW-0808">Transferase</keyword>
<comment type="pathway">
    <text evidence="5">Cofactor biosynthesis; coenzyme F420 biosynthesis.</text>
</comment>
<protein>
    <recommendedName>
        <fullName evidence="5">Phosphoenolpyruvate guanylyltransferase</fullName>
        <shortName evidence="5">PEP guanylyltransferase</shortName>
        <ecNumber evidence="5">2.7.7.105</ecNumber>
    </recommendedName>
</protein>
<dbReference type="Pfam" id="PF01983">
    <property type="entry name" value="CofC"/>
    <property type="match status" value="1"/>
</dbReference>
<comment type="function">
    <text evidence="5">Guanylyltransferase that catalyzes the activation of phosphoenolpyruvate (PEP) as enolpyruvoyl-2-diphospho-5'-guanosine, via the condensation of PEP with GTP. It is involved in the biosynthesis of coenzyme F420, a hydride carrier cofactor.</text>
</comment>
<dbReference type="InterPro" id="IPR002835">
    <property type="entry name" value="CofC"/>
</dbReference>
<dbReference type="InterPro" id="IPR029044">
    <property type="entry name" value="Nucleotide-diphossugar_trans"/>
</dbReference>
<evidence type="ECO:0000256" key="5">
    <source>
        <dbReference type="HAMAP-Rule" id="MF_02114"/>
    </source>
</evidence>
<comment type="catalytic activity">
    <reaction evidence="5">
        <text>phosphoenolpyruvate + GTP + H(+) = enolpyruvoyl-2-diphospho-5'-guanosine + diphosphate</text>
        <dbReference type="Rhea" id="RHEA:30519"/>
        <dbReference type="ChEBI" id="CHEBI:15378"/>
        <dbReference type="ChEBI" id="CHEBI:33019"/>
        <dbReference type="ChEBI" id="CHEBI:37565"/>
        <dbReference type="ChEBI" id="CHEBI:58702"/>
        <dbReference type="ChEBI" id="CHEBI:143701"/>
        <dbReference type="EC" id="2.7.7.105"/>
    </reaction>
</comment>
<evidence type="ECO:0000313" key="6">
    <source>
        <dbReference type="EMBL" id="PFG33585.1"/>
    </source>
</evidence>
<gene>
    <name evidence="5" type="primary">fbiD</name>
    <name evidence="6" type="ORF">ATL42_1462</name>
</gene>
<feature type="binding site" evidence="5">
    <location>
        <position position="166"/>
    </location>
    <ligand>
        <name>phosphoenolpyruvate</name>
        <dbReference type="ChEBI" id="CHEBI:58702"/>
    </ligand>
</feature>
<feature type="binding site" evidence="5">
    <location>
        <position position="163"/>
    </location>
    <ligand>
        <name>phosphoenolpyruvate</name>
        <dbReference type="ChEBI" id="CHEBI:58702"/>
    </ligand>
</feature>
<sequence length="224" mass="22565">MTWTVVVPVKVATAAKTRLAGDLSPAQRVALVRAMAVDTVAAARATPLVSQVLVVTDDPDVDADLHASGRGGTRWASLLIVPEPSGARGLNGAIAAGIARARADRECPVAVLLGDLPALRPVDLAEALRAAASHPLAVVVDADATGTTLITAAAGAELHPAFGEGSAAEHLRRGHVALDVPAGSGLRQDVDVLDDLAAVSRIGPGSATARVLRALVPGVRPSVA</sequence>
<organism evidence="6 7">
    <name type="scientific">Sanguibacter antarcticus</name>
    <dbReference type="NCBI Taxonomy" id="372484"/>
    <lineage>
        <taxon>Bacteria</taxon>
        <taxon>Bacillati</taxon>
        <taxon>Actinomycetota</taxon>
        <taxon>Actinomycetes</taxon>
        <taxon>Micrococcales</taxon>
        <taxon>Sanguibacteraceae</taxon>
        <taxon>Sanguibacter</taxon>
    </lineage>
</organism>
<dbReference type="GO" id="GO:0005525">
    <property type="term" value="F:GTP binding"/>
    <property type="evidence" value="ECO:0007669"/>
    <property type="project" value="UniProtKB-KW"/>
</dbReference>
<dbReference type="GO" id="GO:0043814">
    <property type="term" value="F:phospholactate guanylyltransferase activity"/>
    <property type="evidence" value="ECO:0007669"/>
    <property type="project" value="InterPro"/>
</dbReference>
<comment type="similarity">
    <text evidence="5">Belongs to the CofC family.</text>
</comment>
<keyword evidence="3 5" id="KW-0547">Nucleotide-binding</keyword>
<evidence type="ECO:0000256" key="3">
    <source>
        <dbReference type="ARBA" id="ARBA00022741"/>
    </source>
</evidence>
<dbReference type="AlphaFoldDB" id="A0A2A9E5E0"/>
<dbReference type="RefSeq" id="WP_098454774.1">
    <property type="nucleotide sequence ID" value="NZ_PDJG01000001.1"/>
</dbReference>